<protein>
    <submittedName>
        <fullName evidence="2">Chromosome 1, complete genome</fullName>
    </submittedName>
</protein>
<dbReference type="STRING" id="229533.I1R9I9"/>
<dbReference type="InParanoid" id="I1R9I9"/>
<organism evidence="2 4">
    <name type="scientific">Gibberella zeae (strain ATCC MYA-4620 / CBS 123657 / FGSC 9075 / NRRL 31084 / PH-1)</name>
    <name type="common">Wheat head blight fungus</name>
    <name type="synonym">Fusarium graminearum</name>
    <dbReference type="NCBI Taxonomy" id="229533"/>
    <lineage>
        <taxon>Eukaryota</taxon>
        <taxon>Fungi</taxon>
        <taxon>Dikarya</taxon>
        <taxon>Ascomycota</taxon>
        <taxon>Pezizomycotina</taxon>
        <taxon>Sordariomycetes</taxon>
        <taxon>Hypocreomycetidae</taxon>
        <taxon>Hypocreales</taxon>
        <taxon>Nectriaceae</taxon>
        <taxon>Fusarium</taxon>
    </lineage>
</organism>
<dbReference type="EMBL" id="HG970332">
    <property type="protein sequence ID" value="CEF71979.1"/>
    <property type="molecule type" value="Genomic_DNA"/>
</dbReference>
<dbReference type="HOGENOM" id="CLU_431510_0_0_1"/>
<dbReference type="InterPro" id="IPR010730">
    <property type="entry name" value="HET"/>
</dbReference>
<proteinExistence type="predicted"/>
<dbReference type="VEuPathDB" id="FungiDB:FGRAMPH1_01G00359"/>
<accession>A0A098CZB5</accession>
<gene>
    <name evidence="2" type="ORF">FGRAMPH1_01T00359</name>
</gene>
<reference evidence="3" key="4">
    <citation type="submission" date="2017-01" db="UniProtKB">
        <authorList>
            <consortium name="EnsemblFungi"/>
        </authorList>
    </citation>
    <scope>IDENTIFICATION</scope>
    <source>
        <strain evidence="3">PH-1 / ATCC MYA-4620 / FGSC 9075 / NRRL 31084</strain>
    </source>
</reference>
<reference evidence="3 4" key="1">
    <citation type="journal article" date="2007" name="Science">
        <title>The Fusarium graminearum genome reveals a link between localized polymorphism and pathogen specialization.</title>
        <authorList>
            <person name="Cuomo C.A."/>
            <person name="Gueldener U."/>
            <person name="Xu J.-R."/>
            <person name="Trail F."/>
            <person name="Turgeon B.G."/>
            <person name="Di Pietro A."/>
            <person name="Walton J.D."/>
            <person name="Ma L.-J."/>
            <person name="Baker S.E."/>
            <person name="Rep M."/>
            <person name="Adam G."/>
            <person name="Antoniw J."/>
            <person name="Baldwin T."/>
            <person name="Calvo S.E."/>
            <person name="Chang Y.-L."/>
            <person name="DeCaprio D."/>
            <person name="Gale L.R."/>
            <person name="Gnerre S."/>
            <person name="Goswami R.S."/>
            <person name="Hammond-Kosack K."/>
            <person name="Harris L.J."/>
            <person name="Hilburn K."/>
            <person name="Kennell J.C."/>
            <person name="Kroken S."/>
            <person name="Magnuson J.K."/>
            <person name="Mannhaupt G."/>
            <person name="Mauceli E.W."/>
            <person name="Mewes H.-W."/>
            <person name="Mitterbauer R."/>
            <person name="Muehlbauer G."/>
            <person name="Muensterkoetter M."/>
            <person name="Nelson D."/>
            <person name="O'Donnell K."/>
            <person name="Ouellet T."/>
            <person name="Qi W."/>
            <person name="Quesneville H."/>
            <person name="Roncero M.I.G."/>
            <person name="Seong K.-Y."/>
            <person name="Tetko I.V."/>
            <person name="Urban M."/>
            <person name="Waalwijk C."/>
            <person name="Ward T.J."/>
            <person name="Yao J."/>
            <person name="Birren B.W."/>
            <person name="Kistler H.C."/>
        </authorList>
    </citation>
    <scope>NUCLEOTIDE SEQUENCE [LARGE SCALE GENOMIC DNA]</scope>
    <source>
        <strain evidence="4">ATCC MYA-4620 / CBS 123657 / FGSC 9075 / NRRL 31084 / PH-1</strain>
        <strain evidence="3">PH-1 / ATCC MYA-4620 / FGSC 9075 / NRRL 31084</strain>
    </source>
</reference>
<dbReference type="KEGG" id="fgr:FGSG_00130"/>
<evidence type="ECO:0000313" key="3">
    <source>
        <dbReference type="EnsemblFungi" id="CEF71979"/>
    </source>
</evidence>
<name>I1R9I9_GIBZE</name>
<feature type="domain" description="Heterokaryon incompatibility" evidence="1">
    <location>
        <begin position="200"/>
        <end position="309"/>
    </location>
</feature>
<dbReference type="PANTHER" id="PTHR33112">
    <property type="entry name" value="DOMAIN PROTEIN, PUTATIVE-RELATED"/>
    <property type="match status" value="1"/>
</dbReference>
<reference evidence="3 4" key="2">
    <citation type="journal article" date="2010" name="Nature">
        <title>Comparative genomics reveals mobile pathogenicity chromosomes in Fusarium.</title>
        <authorList>
            <person name="Ma L.J."/>
            <person name="van der Does H.C."/>
            <person name="Borkovich K.A."/>
            <person name="Coleman J.J."/>
            <person name="Daboussi M.J."/>
            <person name="Di Pietro A."/>
            <person name="Dufresne M."/>
            <person name="Freitag M."/>
            <person name="Grabherr M."/>
            <person name="Henrissat B."/>
            <person name="Houterman P.M."/>
            <person name="Kang S."/>
            <person name="Shim W.B."/>
            <person name="Woloshuk C."/>
            <person name="Xie X."/>
            <person name="Xu J.R."/>
            <person name="Antoniw J."/>
            <person name="Baker S.E."/>
            <person name="Bluhm B.H."/>
            <person name="Breakspear A."/>
            <person name="Brown D.W."/>
            <person name="Butchko R.A."/>
            <person name="Chapman S."/>
            <person name="Coulson R."/>
            <person name="Coutinho P.M."/>
            <person name="Danchin E.G."/>
            <person name="Diener A."/>
            <person name="Gale L.R."/>
            <person name="Gardiner D.M."/>
            <person name="Goff S."/>
            <person name="Hammond-Kosack K.E."/>
            <person name="Hilburn K."/>
            <person name="Hua-Van A."/>
            <person name="Jonkers W."/>
            <person name="Kazan K."/>
            <person name="Kodira C.D."/>
            <person name="Koehrsen M."/>
            <person name="Kumar L."/>
            <person name="Lee Y.H."/>
            <person name="Li L."/>
            <person name="Manners J.M."/>
            <person name="Miranda-Saavedra D."/>
            <person name="Mukherjee M."/>
            <person name="Park G."/>
            <person name="Park J."/>
            <person name="Park S.Y."/>
            <person name="Proctor R.H."/>
            <person name="Regev A."/>
            <person name="Ruiz-Roldan M.C."/>
            <person name="Sain D."/>
            <person name="Sakthikumar S."/>
            <person name="Sykes S."/>
            <person name="Schwartz D.C."/>
            <person name="Turgeon B.G."/>
            <person name="Wapinski I."/>
            <person name="Yoder O."/>
            <person name="Young S."/>
            <person name="Zeng Q."/>
            <person name="Zhou S."/>
            <person name="Galagan J."/>
            <person name="Cuomo C.A."/>
            <person name="Kistler H.C."/>
            <person name="Rep M."/>
        </authorList>
    </citation>
    <scope>GENOME REANNOTATION</scope>
    <source>
        <strain evidence="4">ATCC MYA-4620 / CBS 123657 / FGSC 9075 / NRRL 31084 / PH-1</strain>
        <strain evidence="3">PH-1 / ATCC MYA-4620 / FGSC 9075 / NRRL 31084</strain>
    </source>
</reference>
<keyword evidence="4" id="KW-1185">Reference proteome</keyword>
<evidence type="ECO:0000259" key="1">
    <source>
        <dbReference type="Pfam" id="PF06985"/>
    </source>
</evidence>
<dbReference type="PANTHER" id="PTHR33112:SF16">
    <property type="entry name" value="HETEROKARYON INCOMPATIBILITY DOMAIN-CONTAINING PROTEIN"/>
    <property type="match status" value="1"/>
</dbReference>
<dbReference type="eggNOG" id="ENOG502T41K">
    <property type="taxonomic scope" value="Eukaryota"/>
</dbReference>
<dbReference type="Pfam" id="PF06985">
    <property type="entry name" value="HET"/>
    <property type="match status" value="1"/>
</dbReference>
<dbReference type="EnsemblFungi" id="CEF71979">
    <property type="protein sequence ID" value="CEF71979"/>
    <property type="gene ID" value="FGRRES_00130"/>
</dbReference>
<dbReference type="RefSeq" id="XP_011315732.1">
    <property type="nucleotide sequence ID" value="XM_011317430.1"/>
</dbReference>
<sequence>MDTDTATRLVAKACSYGLHSCSYCQAVLIDLTPLALQDRTDNDPESRDGNDPKWIIPNPPFPHRLKLCKFEFPQEIVDETQLKCPLFEVRKQFPRRDPEDTRPLPTPYVKIDRRPFVCVVSTTRLKFDIRLPKDPRTSGTLINPCIKSDRTFSRARKLLAECLREHDGCKKTGLAPSRLLDVTLGSTRLVDTGSIENPVWAALSYCWGGPQTAQTTYLTVQDRYREILLEDLPLTIRDAVYVCRKMGIRYLWIDSICIIQEKKSHDNENGESDKDEELRKIAGIFSVAVLTIAASCASSADQGFLHDRQAYMPGTALPARAWTLQEQLLSSRMLSFTTYAMEWHCKSKHCGISVDENHRLGIAASYLHDYSKGHWKWLVMEYTSRDLSNVEDRPIAIAALAQDFVTRKPDLTASDYVAGLWKPDLLQELTWLTKTEDSKRDTLPRIQGPSWSWILIPEIIRYTSLTFSTKPTASVLSIEIDLANPDFIYGAVKDGRLRLKGLVSRQTHRMLPTRPTAKRTERTCLVLSSDRRKTPPTDVFLFELAIQLSFNKGYRKIGLALRSAEEPREFVRVGSYFEVVVKSCSGLCASCREGGTQEEKIIEII</sequence>
<evidence type="ECO:0000313" key="4">
    <source>
        <dbReference type="Proteomes" id="UP000070720"/>
    </source>
</evidence>
<dbReference type="OrthoDB" id="5125733at2759"/>
<accession>I1R9I9</accession>
<dbReference type="AlphaFoldDB" id="I1R9I9"/>
<evidence type="ECO:0000313" key="2">
    <source>
        <dbReference type="EMBL" id="CEF71979.1"/>
    </source>
</evidence>
<dbReference type="Proteomes" id="UP000070720">
    <property type="component" value="Chromosome 1"/>
</dbReference>
<reference evidence="2 4" key="3">
    <citation type="journal article" date="2015" name="BMC Genomics">
        <title>The completed genome sequence of the pathogenic ascomycete fungus Fusarium graminearum.</title>
        <authorList>
            <person name="King R."/>
            <person name="Urban M."/>
            <person name="Hammond-Kosack M.C."/>
            <person name="Hassani-Pak K."/>
            <person name="Hammond-Kosack K.E."/>
        </authorList>
    </citation>
    <scope>NUCLEOTIDE SEQUENCE [LARGE SCALE GENOMIC DNA]</scope>
    <source>
        <strain evidence="4">ATCC MYA-4620 / CBS 123657 / FGSC 9075 / NRRL 31084 / PH-1</strain>
        <strain evidence="2">PH-1</strain>
    </source>
</reference>